<dbReference type="GO" id="GO:0005524">
    <property type="term" value="F:ATP binding"/>
    <property type="evidence" value="ECO:0007669"/>
    <property type="project" value="InterPro"/>
</dbReference>
<proteinExistence type="predicted"/>
<evidence type="ECO:0000313" key="3">
    <source>
        <dbReference type="Proteomes" id="UP000811619"/>
    </source>
</evidence>
<dbReference type="GO" id="GO:0003877">
    <property type="term" value="F:ATP:ADP adenylyltransferase activity"/>
    <property type="evidence" value="ECO:0007669"/>
    <property type="project" value="InterPro"/>
</dbReference>
<dbReference type="InterPro" id="IPR009163">
    <property type="entry name" value="Ap4A_phos1/2"/>
</dbReference>
<dbReference type="GO" id="GO:0009117">
    <property type="term" value="P:nucleotide metabolic process"/>
    <property type="evidence" value="ECO:0007669"/>
    <property type="project" value="InterPro"/>
</dbReference>
<organism evidence="2 3">
    <name type="scientific">Claviceps africana</name>
    <dbReference type="NCBI Taxonomy" id="83212"/>
    <lineage>
        <taxon>Eukaryota</taxon>
        <taxon>Fungi</taxon>
        <taxon>Dikarya</taxon>
        <taxon>Ascomycota</taxon>
        <taxon>Pezizomycotina</taxon>
        <taxon>Sordariomycetes</taxon>
        <taxon>Hypocreomycetidae</taxon>
        <taxon>Hypocreales</taxon>
        <taxon>Clavicipitaceae</taxon>
        <taxon>Claviceps</taxon>
    </lineage>
</organism>
<dbReference type="Pfam" id="PF09830">
    <property type="entry name" value="ATP_transf"/>
    <property type="match status" value="1"/>
</dbReference>
<dbReference type="OrthoDB" id="10267950at2759"/>
<dbReference type="InterPro" id="IPR019200">
    <property type="entry name" value="ATP_adenylylTrfase_C"/>
</dbReference>
<dbReference type="PANTHER" id="PTHR38420">
    <property type="entry name" value="AP-4-A PHOSPHORYLASE II"/>
    <property type="match status" value="1"/>
</dbReference>
<dbReference type="InterPro" id="IPR043171">
    <property type="entry name" value="Ap4A_phos1/2-like"/>
</dbReference>
<feature type="domain" description="ATP adenylyltransferase C-terminal" evidence="1">
    <location>
        <begin position="26"/>
        <end position="154"/>
    </location>
</feature>
<dbReference type="PANTHER" id="PTHR38420:SF3">
    <property type="entry name" value="5',5'''-P-1,P-4-TETRAPHOSPHATE PHOSPHORYLASE 2"/>
    <property type="match status" value="1"/>
</dbReference>
<dbReference type="Proteomes" id="UP000811619">
    <property type="component" value="Unassembled WGS sequence"/>
</dbReference>
<evidence type="ECO:0000259" key="1">
    <source>
        <dbReference type="Pfam" id="PF09830"/>
    </source>
</evidence>
<gene>
    <name evidence="2" type="ORF">E4U42_005215</name>
</gene>
<dbReference type="EMBL" id="SRPY01000049">
    <property type="protein sequence ID" value="KAG5929625.1"/>
    <property type="molecule type" value="Genomic_DNA"/>
</dbReference>
<accession>A0A8K0JCE1</accession>
<dbReference type="Gene3D" id="3.30.428.70">
    <property type="match status" value="1"/>
</dbReference>
<name>A0A8K0JCE1_9HYPO</name>
<evidence type="ECO:0000313" key="2">
    <source>
        <dbReference type="EMBL" id="KAG5929625.1"/>
    </source>
</evidence>
<sequence length="156" mass="16849">MREGLPREDDGASSWRVLVPGVEARMPFLVLAGEMRRGMTPEEVHGVYLRLYREGCRAVMRAEGRDDDDGADVPEGGPALMSYNLGMTSTRMLLCPRLAEGGPVVDGRGDEVGRLGLNGTVLAGTALVKSEAEWEALRERPDGLVGVLRGIGMPRD</sequence>
<protein>
    <recommendedName>
        <fullName evidence="1">ATP adenylyltransferase C-terminal domain-containing protein</fullName>
    </recommendedName>
</protein>
<reference evidence="2" key="1">
    <citation type="journal article" date="2020" name="bioRxiv">
        <title>Whole genome comparisons of ergot fungi reveals the divergence and evolution of species within the genus Claviceps are the result of varying mechanisms driving genome evolution and host range expansion.</title>
        <authorList>
            <person name="Wyka S.A."/>
            <person name="Mondo S.J."/>
            <person name="Liu M."/>
            <person name="Dettman J."/>
            <person name="Nalam V."/>
            <person name="Broders K.D."/>
        </authorList>
    </citation>
    <scope>NUCLEOTIDE SEQUENCE</scope>
    <source>
        <strain evidence="2">CCC 489</strain>
    </source>
</reference>
<keyword evidence="3" id="KW-1185">Reference proteome</keyword>
<dbReference type="AlphaFoldDB" id="A0A8K0JCE1"/>
<comment type="caution">
    <text evidence="2">The sequence shown here is derived from an EMBL/GenBank/DDBJ whole genome shotgun (WGS) entry which is preliminary data.</text>
</comment>